<evidence type="ECO:0000313" key="4">
    <source>
        <dbReference type="EMBL" id="RYO78316.1"/>
    </source>
</evidence>
<dbReference type="GO" id="GO:0004523">
    <property type="term" value="F:RNA-DNA hybrid ribonuclease activity"/>
    <property type="evidence" value="ECO:0007669"/>
    <property type="project" value="InterPro"/>
</dbReference>
<evidence type="ECO:0000256" key="2">
    <source>
        <dbReference type="SAM" id="Coils"/>
    </source>
</evidence>
<dbReference type="EMBL" id="QJNU01001206">
    <property type="protein sequence ID" value="RYO78316.1"/>
    <property type="molecule type" value="Genomic_DNA"/>
</dbReference>
<evidence type="ECO:0000313" key="5">
    <source>
        <dbReference type="Proteomes" id="UP000293360"/>
    </source>
</evidence>
<proteinExistence type="inferred from homology"/>
<dbReference type="GO" id="GO:0043137">
    <property type="term" value="P:DNA replication, removal of RNA primer"/>
    <property type="evidence" value="ECO:0007669"/>
    <property type="project" value="TreeGrafter"/>
</dbReference>
<keyword evidence="2" id="KW-0175">Coiled coil</keyword>
<dbReference type="Pfam" id="PF00075">
    <property type="entry name" value="RNase_H"/>
    <property type="match status" value="1"/>
</dbReference>
<feature type="coiled-coil region" evidence="2">
    <location>
        <begin position="66"/>
        <end position="115"/>
    </location>
</feature>
<sequence length="585" mass="65468">MATSWPQERAWPTEPREHAANLSRYLRDALVCVERAGDQAVPTNIVKSMILGILSLVTKVQNMPDVQVLKEALDVTQAEARAATQDSKQALQSIKKELQDTKETLSKSITETEESKLAAREATEMGRTATVMLREMKSTGIQNRTVVNIRDPLTVANLKAMGPRNLKAHVDRAIEQSNNEHINKVKAVSANQLRSGDLSIRTARYNRQNLVNKRHPRDRGRIYQELLPERGEDLAAQEIIPPFVKALWWKGPTIHIAKDTETAEKEHQKDLESGRNNLRIYTDGSGIDGHVGAAAACPALRQSKKTYMGKASVSTVYAAELQGIILALQIAQEDRGRGNTREKTILYTDNQAAIRSSAKPKGKPGAYLLKEIARQVQDLRADGLTVEIRWIPAHKGILGNEMADTAAKEATGWKSDGASGQRADPPTELYSFKATLKTWTKAKVKERWKSSWQNETRGRAICRHLPEPTSKVLQLHEGLSKRQSAILVQLRTEKIGLRDFLFNRNVPDIQDPGCHCGEGYQTVAHVLLQCRRFQELRDQELGRIPERGDLRAVLGKRKLAIKAIKFIEQTQILGQFQDHGTSRRS</sequence>
<comment type="caution">
    <text evidence="4">The sequence shown here is derived from an EMBL/GenBank/DDBJ whole genome shotgun (WGS) entry which is preliminary data.</text>
</comment>
<evidence type="ECO:0000259" key="3">
    <source>
        <dbReference type="PROSITE" id="PS50879"/>
    </source>
</evidence>
<protein>
    <recommendedName>
        <fullName evidence="3">RNase H type-1 domain-containing protein</fullName>
    </recommendedName>
</protein>
<keyword evidence="5" id="KW-1185">Reference proteome</keyword>
<dbReference type="InterPro" id="IPR012337">
    <property type="entry name" value="RNaseH-like_sf"/>
</dbReference>
<dbReference type="Proteomes" id="UP000293360">
    <property type="component" value="Unassembled WGS sequence"/>
</dbReference>
<feature type="domain" description="RNase H type-1" evidence="3">
    <location>
        <begin position="274"/>
        <end position="412"/>
    </location>
</feature>
<accession>A0A4Q4STC6</accession>
<dbReference type="InterPro" id="IPR002156">
    <property type="entry name" value="RNaseH_domain"/>
</dbReference>
<dbReference type="GO" id="GO:0003676">
    <property type="term" value="F:nucleic acid binding"/>
    <property type="evidence" value="ECO:0007669"/>
    <property type="project" value="InterPro"/>
</dbReference>
<dbReference type="Gene3D" id="3.30.420.10">
    <property type="entry name" value="Ribonuclease H-like superfamily/Ribonuclease H"/>
    <property type="match status" value="1"/>
</dbReference>
<evidence type="ECO:0000256" key="1">
    <source>
        <dbReference type="ARBA" id="ARBA00005300"/>
    </source>
</evidence>
<dbReference type="InterPro" id="IPR050092">
    <property type="entry name" value="RNase_H"/>
</dbReference>
<dbReference type="OrthoDB" id="4775880at2759"/>
<dbReference type="PANTHER" id="PTHR10642:SF25">
    <property type="entry name" value="RNASE H TYPE-1 DOMAIN-CONTAINING PROTEIN"/>
    <property type="match status" value="1"/>
</dbReference>
<organism evidence="4 5">
    <name type="scientific">Monosporascus ibericus</name>
    <dbReference type="NCBI Taxonomy" id="155417"/>
    <lineage>
        <taxon>Eukaryota</taxon>
        <taxon>Fungi</taxon>
        <taxon>Dikarya</taxon>
        <taxon>Ascomycota</taxon>
        <taxon>Pezizomycotina</taxon>
        <taxon>Sordariomycetes</taxon>
        <taxon>Xylariomycetidae</taxon>
        <taxon>Xylariales</taxon>
        <taxon>Xylariales incertae sedis</taxon>
        <taxon>Monosporascus</taxon>
    </lineage>
</organism>
<gene>
    <name evidence="4" type="ORF">DL764_010130</name>
</gene>
<reference evidence="4 5" key="1">
    <citation type="submission" date="2018-06" db="EMBL/GenBank/DDBJ databases">
        <title>Complete Genomes of Monosporascus.</title>
        <authorList>
            <person name="Robinson A.J."/>
            <person name="Natvig D.O."/>
        </authorList>
    </citation>
    <scope>NUCLEOTIDE SEQUENCE [LARGE SCALE GENOMIC DNA]</scope>
    <source>
        <strain evidence="4 5">CBS 110550</strain>
    </source>
</reference>
<comment type="similarity">
    <text evidence="1">Belongs to the RNase H family.</text>
</comment>
<dbReference type="STRING" id="155417.A0A4Q4STC6"/>
<dbReference type="CDD" id="cd09276">
    <property type="entry name" value="Rnase_HI_RT_non_LTR"/>
    <property type="match status" value="1"/>
</dbReference>
<dbReference type="SUPFAM" id="SSF53098">
    <property type="entry name" value="Ribonuclease H-like"/>
    <property type="match status" value="1"/>
</dbReference>
<name>A0A4Q4STC6_9PEZI</name>
<dbReference type="PANTHER" id="PTHR10642">
    <property type="entry name" value="RIBONUCLEASE H1"/>
    <property type="match status" value="1"/>
</dbReference>
<dbReference type="AlphaFoldDB" id="A0A4Q4STC6"/>
<dbReference type="PROSITE" id="PS50879">
    <property type="entry name" value="RNASE_H_1"/>
    <property type="match status" value="1"/>
</dbReference>
<dbReference type="InterPro" id="IPR036397">
    <property type="entry name" value="RNaseH_sf"/>
</dbReference>